<gene>
    <name evidence="1" type="ORF">D9C73_005311</name>
</gene>
<reference evidence="1 2" key="1">
    <citation type="submission" date="2019-01" db="EMBL/GenBank/DDBJ databases">
        <title>Genome Assembly of Collichthys lucidus.</title>
        <authorList>
            <person name="Cai M."/>
            <person name="Xiao S."/>
        </authorList>
    </citation>
    <scope>NUCLEOTIDE SEQUENCE [LARGE SCALE GENOMIC DNA]</scope>
    <source>
        <strain evidence="1">JT15FE1705JMU</strain>
        <tissue evidence="1">Muscle</tissue>
    </source>
</reference>
<keyword evidence="2" id="KW-1185">Reference proteome</keyword>
<organism evidence="1 2">
    <name type="scientific">Collichthys lucidus</name>
    <name type="common">Big head croaker</name>
    <name type="synonym">Sciaena lucida</name>
    <dbReference type="NCBI Taxonomy" id="240159"/>
    <lineage>
        <taxon>Eukaryota</taxon>
        <taxon>Metazoa</taxon>
        <taxon>Chordata</taxon>
        <taxon>Craniata</taxon>
        <taxon>Vertebrata</taxon>
        <taxon>Euteleostomi</taxon>
        <taxon>Actinopterygii</taxon>
        <taxon>Neopterygii</taxon>
        <taxon>Teleostei</taxon>
        <taxon>Neoteleostei</taxon>
        <taxon>Acanthomorphata</taxon>
        <taxon>Eupercaria</taxon>
        <taxon>Sciaenidae</taxon>
        <taxon>Collichthys</taxon>
    </lineage>
</organism>
<dbReference type="EMBL" id="CM014082">
    <property type="protein sequence ID" value="TKS71239.1"/>
    <property type="molecule type" value="Genomic_DNA"/>
</dbReference>
<sequence>MCNQSHLLRIWSKSKNTTAYICIKGLTECSQVQVSINAFNGFAEESFGKTLTCYICSLIQFGKELQINYENTKTRLTTQQIHPSLCLFTGHTCSTVNTLNSLDAFKVGNLHTDVTVQQLLMWKQFNCYQRSTWNLQFHDLI</sequence>
<protein>
    <submittedName>
        <fullName evidence="1">Uncharacterized protein</fullName>
    </submittedName>
</protein>
<name>A0A4U5UAB4_COLLU</name>
<accession>A0A4U5UAB4</accession>
<proteinExistence type="predicted"/>
<evidence type="ECO:0000313" key="2">
    <source>
        <dbReference type="Proteomes" id="UP000298787"/>
    </source>
</evidence>
<dbReference type="AlphaFoldDB" id="A0A4U5UAB4"/>
<evidence type="ECO:0000313" key="1">
    <source>
        <dbReference type="EMBL" id="TKS71239.1"/>
    </source>
</evidence>
<dbReference type="Proteomes" id="UP000298787">
    <property type="component" value="Chromosome 5"/>
</dbReference>